<feature type="compositionally biased region" description="Basic residues" evidence="1">
    <location>
        <begin position="173"/>
        <end position="185"/>
    </location>
</feature>
<dbReference type="KEGG" id="fgg:FSB75_21580"/>
<evidence type="ECO:0000313" key="3">
    <source>
        <dbReference type="Proteomes" id="UP000321204"/>
    </source>
</evidence>
<dbReference type="EMBL" id="CP042433">
    <property type="protein sequence ID" value="QEC58384.1"/>
    <property type="molecule type" value="Genomic_DNA"/>
</dbReference>
<gene>
    <name evidence="2" type="ORF">FSB75_21580</name>
</gene>
<sequence>MLKQTFFIGKANNITQKEAYNLMSGRAVNKDLLNKEGQAYNAWVQMNFKETDKAGNYLLKQYHQNYGFDLAKELAKHPIKELADEKEKTRLIESLEKGNRQVVTFVKDGSEQKMFIEANPRFKSLTVYDASMQRVYNTSQKEKGSPEQSATQEAKKETQKQTTDDDGGFAAPKQKRNRKKGQSLS</sequence>
<accession>A0A5B8UP17</accession>
<dbReference type="Proteomes" id="UP000321204">
    <property type="component" value="Chromosome"/>
</dbReference>
<organism evidence="2 3">
    <name type="scientific">Flavisolibacter ginsenosidimutans</name>
    <dbReference type="NCBI Taxonomy" id="661481"/>
    <lineage>
        <taxon>Bacteria</taxon>
        <taxon>Pseudomonadati</taxon>
        <taxon>Bacteroidota</taxon>
        <taxon>Chitinophagia</taxon>
        <taxon>Chitinophagales</taxon>
        <taxon>Chitinophagaceae</taxon>
        <taxon>Flavisolibacter</taxon>
    </lineage>
</organism>
<dbReference type="OrthoDB" id="6372253at2"/>
<keyword evidence="3" id="KW-1185">Reference proteome</keyword>
<name>A0A5B8UP17_9BACT</name>
<proteinExistence type="predicted"/>
<evidence type="ECO:0008006" key="4">
    <source>
        <dbReference type="Google" id="ProtNLM"/>
    </source>
</evidence>
<dbReference type="RefSeq" id="WP_146791686.1">
    <property type="nucleotide sequence ID" value="NZ_BAABIO010000003.1"/>
</dbReference>
<feature type="compositionally biased region" description="Basic and acidic residues" evidence="1">
    <location>
        <begin position="153"/>
        <end position="163"/>
    </location>
</feature>
<evidence type="ECO:0000313" key="2">
    <source>
        <dbReference type="EMBL" id="QEC58384.1"/>
    </source>
</evidence>
<feature type="region of interest" description="Disordered" evidence="1">
    <location>
        <begin position="137"/>
        <end position="185"/>
    </location>
</feature>
<protein>
    <recommendedName>
        <fullName evidence="4">DUF3945 domain-containing protein</fullName>
    </recommendedName>
</protein>
<reference evidence="2 3" key="1">
    <citation type="journal article" date="2015" name="Int. J. Syst. Evol. Microbiol.">
        <title>Flavisolibacter ginsenosidimutans sp. nov., with ginsenoside-converting activity isolated from soil used for cultivating ginseng.</title>
        <authorList>
            <person name="Zhao Y."/>
            <person name="Liu Q."/>
            <person name="Kang M.S."/>
            <person name="Jin F."/>
            <person name="Yu H."/>
            <person name="Im W.T."/>
        </authorList>
    </citation>
    <scope>NUCLEOTIDE SEQUENCE [LARGE SCALE GENOMIC DNA]</scope>
    <source>
        <strain evidence="2 3">Gsoil 636</strain>
    </source>
</reference>
<dbReference type="AlphaFoldDB" id="A0A5B8UP17"/>
<evidence type="ECO:0000256" key="1">
    <source>
        <dbReference type="SAM" id="MobiDB-lite"/>
    </source>
</evidence>